<gene>
    <name evidence="2" type="ORF">COLO4_37912</name>
</gene>
<name>A0A1R3FY12_9ROSI</name>
<proteinExistence type="predicted"/>
<evidence type="ECO:0000313" key="2">
    <source>
        <dbReference type="EMBL" id="OMO50737.1"/>
    </source>
</evidence>
<keyword evidence="1" id="KW-1133">Transmembrane helix</keyword>
<evidence type="ECO:0000313" key="3">
    <source>
        <dbReference type="Proteomes" id="UP000187203"/>
    </source>
</evidence>
<keyword evidence="3" id="KW-1185">Reference proteome</keyword>
<reference evidence="3" key="1">
    <citation type="submission" date="2013-09" db="EMBL/GenBank/DDBJ databases">
        <title>Corchorus olitorius genome sequencing.</title>
        <authorList>
            <person name="Alam M."/>
            <person name="Haque M.S."/>
            <person name="Islam M.S."/>
            <person name="Emdad E.M."/>
            <person name="Islam M.M."/>
            <person name="Ahmed B."/>
            <person name="Halim A."/>
            <person name="Hossen Q.M.M."/>
            <person name="Hossain M.Z."/>
            <person name="Ahmed R."/>
            <person name="Khan M.M."/>
            <person name="Islam R."/>
            <person name="Rashid M.M."/>
            <person name="Khan S.A."/>
            <person name="Rahman M.S."/>
            <person name="Alam M."/>
            <person name="Yahiya A.S."/>
            <person name="Khan M.S."/>
            <person name="Azam M.S."/>
            <person name="Haque T."/>
            <person name="Lashkar M.Z.H."/>
            <person name="Akhand A.I."/>
            <person name="Morshed G."/>
            <person name="Roy S."/>
            <person name="Uddin K.S."/>
            <person name="Rabeya T."/>
            <person name="Hossain A.S."/>
            <person name="Chowdhury A."/>
            <person name="Snigdha A.R."/>
            <person name="Mortoza M.S."/>
            <person name="Matin S.A."/>
            <person name="Hoque S.M.E."/>
            <person name="Islam M.K."/>
            <person name="Roy D.K."/>
            <person name="Haider R."/>
            <person name="Moosa M.M."/>
            <person name="Elias S.M."/>
            <person name="Hasan A.M."/>
            <person name="Jahan S."/>
            <person name="Shafiuddin M."/>
            <person name="Mahmood N."/>
            <person name="Shommy N.S."/>
        </authorList>
    </citation>
    <scope>NUCLEOTIDE SEQUENCE [LARGE SCALE GENOMIC DNA]</scope>
    <source>
        <strain evidence="3">cv. O-4</strain>
    </source>
</reference>
<keyword evidence="1" id="KW-0472">Membrane</keyword>
<protein>
    <submittedName>
        <fullName evidence="2">Uncharacterized protein</fullName>
    </submittedName>
</protein>
<keyword evidence="1" id="KW-0812">Transmembrane</keyword>
<accession>A0A1R3FY12</accession>
<sequence length="87" mass="9769">MEPTVLASVLQGAAREKLLTWTNPNSPRLKATNQMLTAWQALFLLSILLLHCNYYEMLLRLKMPVNFPGLQSLAMLGSFSTFSIALK</sequence>
<evidence type="ECO:0000256" key="1">
    <source>
        <dbReference type="SAM" id="Phobius"/>
    </source>
</evidence>
<dbReference type="Proteomes" id="UP000187203">
    <property type="component" value="Unassembled WGS sequence"/>
</dbReference>
<feature type="transmembrane region" description="Helical" evidence="1">
    <location>
        <begin position="36"/>
        <end position="55"/>
    </location>
</feature>
<dbReference type="EMBL" id="AWUE01024433">
    <property type="protein sequence ID" value="OMO50737.1"/>
    <property type="molecule type" value="Genomic_DNA"/>
</dbReference>
<comment type="caution">
    <text evidence="2">The sequence shown here is derived from an EMBL/GenBank/DDBJ whole genome shotgun (WGS) entry which is preliminary data.</text>
</comment>
<dbReference type="AlphaFoldDB" id="A0A1R3FY12"/>
<organism evidence="2 3">
    <name type="scientific">Corchorus olitorius</name>
    <dbReference type="NCBI Taxonomy" id="93759"/>
    <lineage>
        <taxon>Eukaryota</taxon>
        <taxon>Viridiplantae</taxon>
        <taxon>Streptophyta</taxon>
        <taxon>Embryophyta</taxon>
        <taxon>Tracheophyta</taxon>
        <taxon>Spermatophyta</taxon>
        <taxon>Magnoliopsida</taxon>
        <taxon>eudicotyledons</taxon>
        <taxon>Gunneridae</taxon>
        <taxon>Pentapetalae</taxon>
        <taxon>rosids</taxon>
        <taxon>malvids</taxon>
        <taxon>Malvales</taxon>
        <taxon>Malvaceae</taxon>
        <taxon>Grewioideae</taxon>
        <taxon>Apeibeae</taxon>
        <taxon>Corchorus</taxon>
    </lineage>
</organism>